<protein>
    <submittedName>
        <fullName evidence="1">Uncharacterized protein</fullName>
    </submittedName>
</protein>
<dbReference type="AlphaFoldDB" id="A0A835AFR0"/>
<comment type="caution">
    <text evidence="1">The sequence shown here is derived from an EMBL/GenBank/DDBJ whole genome shotgun (WGS) entry which is preliminary data.</text>
</comment>
<reference evidence="1" key="1">
    <citation type="submission" date="2020-07" db="EMBL/GenBank/DDBJ databases">
        <title>Genome sequence and genetic diversity analysis of an under-domesticated orphan crop, white fonio (Digitaria exilis).</title>
        <authorList>
            <person name="Bennetzen J.L."/>
            <person name="Chen S."/>
            <person name="Ma X."/>
            <person name="Wang X."/>
            <person name="Yssel A.E.J."/>
            <person name="Chaluvadi S.R."/>
            <person name="Johnson M."/>
            <person name="Gangashetty P."/>
            <person name="Hamidou F."/>
            <person name="Sanogo M.D."/>
            <person name="Zwaenepoel A."/>
            <person name="Wallace J."/>
            <person name="Van De Peer Y."/>
            <person name="Van Deynze A."/>
        </authorList>
    </citation>
    <scope>NUCLEOTIDE SEQUENCE</scope>
    <source>
        <tissue evidence="1">Leaves</tissue>
    </source>
</reference>
<evidence type="ECO:0000313" key="2">
    <source>
        <dbReference type="Proteomes" id="UP000636709"/>
    </source>
</evidence>
<accession>A0A835AFR0</accession>
<sequence length="101" mass="12142">MMSPPWNKIFRALPYFVMIRSNHDGGPMRTLGLVSLVLRWQEQEVETHEKEGDAQFRLQERWPLFIGRCHYFWLWRTKVTCLCSHPYEPSYWFGIEFGATC</sequence>
<name>A0A835AFR0_9POAL</name>
<dbReference type="EMBL" id="JACEFO010002416">
    <property type="protein sequence ID" value="KAF8661168.1"/>
    <property type="molecule type" value="Genomic_DNA"/>
</dbReference>
<dbReference type="Proteomes" id="UP000636709">
    <property type="component" value="Unassembled WGS sequence"/>
</dbReference>
<proteinExistence type="predicted"/>
<organism evidence="1 2">
    <name type="scientific">Digitaria exilis</name>
    <dbReference type="NCBI Taxonomy" id="1010633"/>
    <lineage>
        <taxon>Eukaryota</taxon>
        <taxon>Viridiplantae</taxon>
        <taxon>Streptophyta</taxon>
        <taxon>Embryophyta</taxon>
        <taxon>Tracheophyta</taxon>
        <taxon>Spermatophyta</taxon>
        <taxon>Magnoliopsida</taxon>
        <taxon>Liliopsida</taxon>
        <taxon>Poales</taxon>
        <taxon>Poaceae</taxon>
        <taxon>PACMAD clade</taxon>
        <taxon>Panicoideae</taxon>
        <taxon>Panicodae</taxon>
        <taxon>Paniceae</taxon>
        <taxon>Anthephorinae</taxon>
        <taxon>Digitaria</taxon>
    </lineage>
</organism>
<keyword evidence="2" id="KW-1185">Reference proteome</keyword>
<evidence type="ECO:0000313" key="1">
    <source>
        <dbReference type="EMBL" id="KAF8661168.1"/>
    </source>
</evidence>
<gene>
    <name evidence="1" type="ORF">HU200_057278</name>
</gene>